<dbReference type="PANTHER" id="PTHR23011">
    <property type="entry name" value="CYCLIC NUCLEOTIDE-BINDING DOMAIN CONTAINING PROTEIN"/>
    <property type="match status" value="1"/>
</dbReference>
<dbReference type="Pfam" id="PF00027">
    <property type="entry name" value="cNMP_binding"/>
    <property type="match status" value="1"/>
</dbReference>
<dbReference type="SUPFAM" id="SSF51206">
    <property type="entry name" value="cAMP-binding domain-like"/>
    <property type="match status" value="2"/>
</dbReference>
<dbReference type="AlphaFoldDB" id="A0A9N9SAK4"/>
<keyword evidence="3" id="KW-1185">Reference proteome</keyword>
<accession>A0A9N9SAK4</accession>
<dbReference type="PROSITE" id="PS50042">
    <property type="entry name" value="CNMP_BINDING_3"/>
    <property type="match status" value="1"/>
</dbReference>
<reference evidence="2" key="2">
    <citation type="submission" date="2022-10" db="EMBL/GenBank/DDBJ databases">
        <authorList>
            <consortium name="ENA_rothamsted_submissions"/>
            <consortium name="culmorum"/>
            <person name="King R."/>
        </authorList>
    </citation>
    <scope>NUCLEOTIDE SEQUENCE</scope>
</reference>
<dbReference type="EMBL" id="OU896718">
    <property type="protein sequence ID" value="CAG9815816.1"/>
    <property type="molecule type" value="Genomic_DNA"/>
</dbReference>
<evidence type="ECO:0000313" key="3">
    <source>
        <dbReference type="Proteomes" id="UP001153737"/>
    </source>
</evidence>
<dbReference type="PANTHER" id="PTHR23011:SF41">
    <property type="entry name" value="CYCLIC NUCLEOTIDE-BINDING DOMAIN-CONTAINING PROTEIN"/>
    <property type="match status" value="1"/>
</dbReference>
<feature type="domain" description="Cyclic nucleotide-binding" evidence="1">
    <location>
        <begin position="1"/>
        <end position="54"/>
    </location>
</feature>
<dbReference type="OrthoDB" id="166212at2759"/>
<dbReference type="CDD" id="cd00038">
    <property type="entry name" value="CAP_ED"/>
    <property type="match status" value="1"/>
</dbReference>
<dbReference type="InterPro" id="IPR014710">
    <property type="entry name" value="RmlC-like_jellyroll"/>
</dbReference>
<proteinExistence type="predicted"/>
<reference evidence="2" key="1">
    <citation type="submission" date="2022-01" db="EMBL/GenBank/DDBJ databases">
        <authorList>
            <person name="King R."/>
        </authorList>
    </citation>
    <scope>NUCLEOTIDE SEQUENCE</scope>
</reference>
<protein>
    <recommendedName>
        <fullName evidence="1">Cyclic nucleotide-binding domain-containing protein</fullName>
    </recommendedName>
</protein>
<dbReference type="InterPro" id="IPR018490">
    <property type="entry name" value="cNMP-bd_dom_sf"/>
</dbReference>
<sequence>MFGEIALLHGIARLATITTTTPCELLMIKKEDFDSVLKETVLKAWTEIQKIMNELSYFKSWDSMTKIECSTLSRTKSFAPEETILGDDIGSPTFVYFITKGTCCIIENLEVMVINVKGIEKYRLLNGEAVQTDGSEDTVSAIFDKYLTKDLKSEFGLRDWRKDDSSDKLIGSMTQTGGMSAFSSAPSKTMRTETHFINVCELRKGACFNVGENLQRRRVVATTPTHCLLVPRYWIMKNNSDNIWNRVQQFLNKHIPTSEQIFDNFIHERKFKRYRKGLVKDLLAEKKVANTNTIHNVPYSIRLKEGVDVDYS</sequence>
<dbReference type="InterPro" id="IPR000595">
    <property type="entry name" value="cNMP-bd_dom"/>
</dbReference>
<evidence type="ECO:0000313" key="2">
    <source>
        <dbReference type="EMBL" id="CAG9815816.1"/>
    </source>
</evidence>
<dbReference type="Proteomes" id="UP001153737">
    <property type="component" value="Chromosome 12"/>
</dbReference>
<name>A0A9N9SAK4_PHACE</name>
<gene>
    <name evidence="2" type="ORF">PHAECO_LOCUS3335</name>
</gene>
<evidence type="ECO:0000259" key="1">
    <source>
        <dbReference type="PROSITE" id="PS50042"/>
    </source>
</evidence>
<organism evidence="2 3">
    <name type="scientific">Phaedon cochleariae</name>
    <name type="common">Mustard beetle</name>
    <dbReference type="NCBI Taxonomy" id="80249"/>
    <lineage>
        <taxon>Eukaryota</taxon>
        <taxon>Metazoa</taxon>
        <taxon>Ecdysozoa</taxon>
        <taxon>Arthropoda</taxon>
        <taxon>Hexapoda</taxon>
        <taxon>Insecta</taxon>
        <taxon>Pterygota</taxon>
        <taxon>Neoptera</taxon>
        <taxon>Endopterygota</taxon>
        <taxon>Coleoptera</taxon>
        <taxon>Polyphaga</taxon>
        <taxon>Cucujiformia</taxon>
        <taxon>Chrysomeloidea</taxon>
        <taxon>Chrysomelidae</taxon>
        <taxon>Chrysomelinae</taxon>
        <taxon>Chrysomelini</taxon>
        <taxon>Phaedon</taxon>
    </lineage>
</organism>
<dbReference type="Gene3D" id="2.60.120.10">
    <property type="entry name" value="Jelly Rolls"/>
    <property type="match status" value="2"/>
</dbReference>